<feature type="transmembrane region" description="Helical" evidence="10">
    <location>
        <begin position="430"/>
        <end position="451"/>
    </location>
</feature>
<keyword evidence="5 10" id="KW-0256">Endoplasmic reticulum</keyword>
<gene>
    <name evidence="12" type="ORF">BJX67DRAFT_355420</name>
</gene>
<dbReference type="Proteomes" id="UP001610432">
    <property type="component" value="Unassembled WGS sequence"/>
</dbReference>
<evidence type="ECO:0000313" key="12">
    <source>
        <dbReference type="EMBL" id="KAL2866349.1"/>
    </source>
</evidence>
<feature type="transmembrane region" description="Helical" evidence="10">
    <location>
        <begin position="47"/>
        <end position="66"/>
    </location>
</feature>
<keyword evidence="13" id="KW-1185">Reference proteome</keyword>
<name>A0ABR4LP89_9EURO</name>
<keyword evidence="4 10" id="KW-0812">Transmembrane</keyword>
<evidence type="ECO:0000256" key="8">
    <source>
        <dbReference type="ARBA" id="ARBA00044793"/>
    </source>
</evidence>
<keyword evidence="6 10" id="KW-1133">Transmembrane helix</keyword>
<sequence length="565" mass="62540">MSQLTENASNMLASTTSGTTLLIFVQLASRLFIFGSNQIILRSLSPSILGIAAQLELLFISILYFSRESIRTAIQRQPLLRSSAPATSTNKDGASSSEEQRQIRSQAESSQSVVNMSYLGVGMGIITGVVFGAFYVRFASEEVLETPLYHPSVAVTALASLIELCSEPFFAVVQQYMLYSKRAAVEISAVFVKSLVTCFTSIWASWTGRNLGVLPFALGYLSYSLMIFCGYFLAIMPLSREWQFSFLLSRITPSDKVAYVAARWPWTLILLSANVFFQSIVKHLLTQGDSMILAAMTSLQDQGIYSLTSNYGGLVARILFQPIEESSRVIFSSLLSSKGTKDQDASIRAAKVHLLNVMRGYLIISVLIIPLGPALIPKMLHLLGGQRWAVPEVDGLLALYCYYIPFLAFNGIGEAFVSSTASPADLRRQAAWMGIFSACFVLVAYIFLAVCEMGARGLVFANIVNMSVRIVWSFSFVQRYFSQHKFELALHEFTLRPRTYAATATITAVLSMMEFRANPYGDLIQLGLGGSYVFLLLHSERKHIMTHSAKLYQVLKSKAIRSKID</sequence>
<proteinExistence type="inferred from homology"/>
<feature type="transmembrane region" description="Helical" evidence="10">
    <location>
        <begin position="212"/>
        <end position="236"/>
    </location>
</feature>
<evidence type="ECO:0000256" key="4">
    <source>
        <dbReference type="ARBA" id="ARBA00022692"/>
    </source>
</evidence>
<dbReference type="PANTHER" id="PTHR13117">
    <property type="entry name" value="ENDOPLASMIC RETICULUM MULTISPAN TRANSMEMBRANE PROTEIN-RELATED"/>
    <property type="match status" value="1"/>
</dbReference>
<feature type="transmembrane region" description="Helical" evidence="10">
    <location>
        <begin position="397"/>
        <end position="418"/>
    </location>
</feature>
<dbReference type="PANTHER" id="PTHR13117:SF5">
    <property type="entry name" value="PROTEIN RFT1 HOMOLOG"/>
    <property type="match status" value="1"/>
</dbReference>
<dbReference type="EMBL" id="JBFXLQ010000025">
    <property type="protein sequence ID" value="KAL2866349.1"/>
    <property type="molecule type" value="Genomic_DNA"/>
</dbReference>
<comment type="similarity">
    <text evidence="3 10">Belongs to the RFT1 family.</text>
</comment>
<protein>
    <recommendedName>
        <fullName evidence="8 10">Man(5)GlcNAc(2)-PP-dolichol translocation protein RFT1</fullName>
    </recommendedName>
</protein>
<feature type="transmembrane region" description="Helical" evidence="10">
    <location>
        <begin position="113"/>
        <end position="136"/>
    </location>
</feature>
<evidence type="ECO:0000256" key="9">
    <source>
        <dbReference type="ARBA" id="ARBA00045912"/>
    </source>
</evidence>
<keyword evidence="10" id="KW-0813">Transport</keyword>
<evidence type="ECO:0000256" key="3">
    <source>
        <dbReference type="ARBA" id="ARBA00010288"/>
    </source>
</evidence>
<feature type="transmembrane region" description="Helical" evidence="10">
    <location>
        <begin position="183"/>
        <end position="206"/>
    </location>
</feature>
<dbReference type="RefSeq" id="XP_070885328.1">
    <property type="nucleotide sequence ID" value="XM_071029310.1"/>
</dbReference>
<feature type="transmembrane region" description="Helical" evidence="10">
    <location>
        <begin position="358"/>
        <end position="376"/>
    </location>
</feature>
<feature type="transmembrane region" description="Helical" evidence="10">
    <location>
        <begin position="148"/>
        <end position="171"/>
    </location>
</feature>
<comment type="caution">
    <text evidence="12">The sequence shown here is derived from an EMBL/GenBank/DDBJ whole genome shotgun (WGS) entry which is preliminary data.</text>
</comment>
<evidence type="ECO:0000256" key="6">
    <source>
        <dbReference type="ARBA" id="ARBA00022989"/>
    </source>
</evidence>
<reference evidence="12 13" key="1">
    <citation type="submission" date="2024-07" db="EMBL/GenBank/DDBJ databases">
        <title>Section-level genome sequencing and comparative genomics of Aspergillus sections Usti and Cavernicolus.</title>
        <authorList>
            <consortium name="Lawrence Berkeley National Laboratory"/>
            <person name="Nybo J.L."/>
            <person name="Vesth T.C."/>
            <person name="Theobald S."/>
            <person name="Frisvad J.C."/>
            <person name="Larsen T.O."/>
            <person name="Kjaerboelling I."/>
            <person name="Rothschild-Mancinelli K."/>
            <person name="Lyhne E.K."/>
            <person name="Kogle M.E."/>
            <person name="Barry K."/>
            <person name="Clum A."/>
            <person name="Na H."/>
            <person name="Ledsgaard L."/>
            <person name="Lin J."/>
            <person name="Lipzen A."/>
            <person name="Kuo A."/>
            <person name="Riley R."/>
            <person name="Mondo S."/>
            <person name="Labutti K."/>
            <person name="Haridas S."/>
            <person name="Pangalinan J."/>
            <person name="Salamov A.A."/>
            <person name="Simmons B.A."/>
            <person name="Magnuson J.K."/>
            <person name="Chen J."/>
            <person name="Drula E."/>
            <person name="Henrissat B."/>
            <person name="Wiebenga A."/>
            <person name="Lubbers R.J."/>
            <person name="Gomes A.C."/>
            <person name="Macurrencykelacurrency M.R."/>
            <person name="Stajich J."/>
            <person name="Grigoriev I.V."/>
            <person name="Mortensen U.H."/>
            <person name="De Vries R.P."/>
            <person name="Baker S.E."/>
            <person name="Andersen M.R."/>
        </authorList>
    </citation>
    <scope>NUCLEOTIDE SEQUENCE [LARGE SCALE GENOMIC DNA]</scope>
    <source>
        <strain evidence="12 13">CBS 449.75</strain>
    </source>
</reference>
<dbReference type="InterPro" id="IPR007594">
    <property type="entry name" value="RFT1"/>
</dbReference>
<evidence type="ECO:0000256" key="11">
    <source>
        <dbReference type="SAM" id="MobiDB-lite"/>
    </source>
</evidence>
<evidence type="ECO:0000256" key="10">
    <source>
        <dbReference type="RuleBase" id="RU365067"/>
    </source>
</evidence>
<dbReference type="Pfam" id="PF04506">
    <property type="entry name" value="Rft-1"/>
    <property type="match status" value="1"/>
</dbReference>
<evidence type="ECO:0000256" key="1">
    <source>
        <dbReference type="ARBA" id="ARBA00004477"/>
    </source>
</evidence>
<feature type="compositionally biased region" description="Polar residues" evidence="11">
    <location>
        <begin position="84"/>
        <end position="93"/>
    </location>
</feature>
<evidence type="ECO:0000313" key="13">
    <source>
        <dbReference type="Proteomes" id="UP001610432"/>
    </source>
</evidence>
<organism evidence="12 13">
    <name type="scientific">Aspergillus lucknowensis</name>
    <dbReference type="NCBI Taxonomy" id="176173"/>
    <lineage>
        <taxon>Eukaryota</taxon>
        <taxon>Fungi</taxon>
        <taxon>Dikarya</taxon>
        <taxon>Ascomycota</taxon>
        <taxon>Pezizomycotina</taxon>
        <taxon>Eurotiomycetes</taxon>
        <taxon>Eurotiomycetidae</taxon>
        <taxon>Eurotiales</taxon>
        <taxon>Aspergillaceae</taxon>
        <taxon>Aspergillus</taxon>
        <taxon>Aspergillus subgen. Nidulantes</taxon>
    </lineage>
</organism>
<keyword evidence="7 10" id="KW-0472">Membrane</keyword>
<comment type="caution">
    <text evidence="10">Lacks conserved residue(s) required for the propagation of feature annotation.</text>
</comment>
<feature type="transmembrane region" description="Helical" evidence="10">
    <location>
        <begin position="21"/>
        <end position="41"/>
    </location>
</feature>
<dbReference type="GeneID" id="98144382"/>
<evidence type="ECO:0000256" key="7">
    <source>
        <dbReference type="ARBA" id="ARBA00023136"/>
    </source>
</evidence>
<comment type="function">
    <text evidence="9 10">Intramembrane glycolipid transporter that operates in the biosynthetic pathway of dolichol-linked oligosaccharides, the glycan precursors employed in protein asparagine (N)-glycosylation. The sequential addition of sugars to dolichol pyrophosphate produces dolichol-linked oligosaccharides containing fourteen sugars, including two GlcNAcs, nine mannoses and three glucoses. Once assembled, the oligosaccharide is transferred from the lipid to nascent proteins by oligosaccharyltransferases. The assembly of dolichol-linked oligosaccharides begins on the cytosolic side of the endoplasmic reticulum membrane and finishes in its lumen. RFT1 could mediate the translocation of the cytosolically oriented intermediate DolPP-GlcNAc2Man5, produced by ALG11, into the ER lumen where dolichol-linked oligosaccharides assembly continues. However, the intramembrane lipid transporter activity could not be confirmed in vitro.</text>
</comment>
<comment type="pathway">
    <text evidence="2">Protein modification; protein glycosylation.</text>
</comment>
<evidence type="ECO:0000256" key="5">
    <source>
        <dbReference type="ARBA" id="ARBA00022824"/>
    </source>
</evidence>
<comment type="subcellular location">
    <subcellularLocation>
        <location evidence="1 10">Endoplasmic reticulum membrane</location>
        <topology evidence="1 10">Multi-pass membrane protein</topology>
    </subcellularLocation>
</comment>
<evidence type="ECO:0000256" key="2">
    <source>
        <dbReference type="ARBA" id="ARBA00004922"/>
    </source>
</evidence>
<accession>A0ABR4LP89</accession>
<feature type="region of interest" description="Disordered" evidence="11">
    <location>
        <begin position="83"/>
        <end position="108"/>
    </location>
</feature>